<keyword evidence="5" id="KW-0472">Membrane</keyword>
<dbReference type="Pfam" id="PF00088">
    <property type="entry name" value="Trefoil"/>
    <property type="match status" value="1"/>
</dbReference>
<comment type="caution">
    <text evidence="3">Lacks conserved residue(s) required for the propagation of feature annotation.</text>
</comment>
<evidence type="ECO:0000313" key="7">
    <source>
        <dbReference type="EMBL" id="KAL1506617.1"/>
    </source>
</evidence>
<dbReference type="InterPro" id="IPR048395">
    <property type="entry name" value="Glyco_hydro_31_C"/>
</dbReference>
<name>A0ABD1F335_HYPHA</name>
<dbReference type="SUPFAM" id="SSF51445">
    <property type="entry name" value="(Trans)glycosidases"/>
    <property type="match status" value="1"/>
</dbReference>
<dbReference type="InterPro" id="IPR044913">
    <property type="entry name" value="P_trefoil_dom_sf"/>
</dbReference>
<dbReference type="GO" id="GO:0016798">
    <property type="term" value="F:hydrolase activity, acting on glycosyl bonds"/>
    <property type="evidence" value="ECO:0007669"/>
    <property type="project" value="UniProtKB-KW"/>
</dbReference>
<dbReference type="Gene3D" id="2.60.40.1180">
    <property type="entry name" value="Golgi alpha-mannosidase II"/>
    <property type="match status" value="1"/>
</dbReference>
<accession>A0ABD1F335</accession>
<dbReference type="InterPro" id="IPR013780">
    <property type="entry name" value="Glyco_hydro_b"/>
</dbReference>
<dbReference type="PANTHER" id="PTHR22762:SF167">
    <property type="entry name" value="LYSOSOMAL ALPHA-GLUCOSIDASE-LIKE PROTEIN"/>
    <property type="match status" value="1"/>
</dbReference>
<comment type="caution">
    <text evidence="7">The sequence shown here is derived from an EMBL/GenBank/DDBJ whole genome shotgun (WGS) entry which is preliminary data.</text>
</comment>
<proteinExistence type="inferred from homology"/>
<evidence type="ECO:0000259" key="6">
    <source>
        <dbReference type="PROSITE" id="PS51448"/>
    </source>
</evidence>
<dbReference type="Pfam" id="PF21365">
    <property type="entry name" value="Glyco_hydro_31_3rd"/>
    <property type="match status" value="1"/>
</dbReference>
<evidence type="ECO:0000256" key="1">
    <source>
        <dbReference type="ARBA" id="ARBA00007806"/>
    </source>
</evidence>
<comment type="similarity">
    <text evidence="1 4">Belongs to the glycosyl hydrolase 31 family.</text>
</comment>
<evidence type="ECO:0000256" key="2">
    <source>
        <dbReference type="ARBA" id="ARBA00023157"/>
    </source>
</evidence>
<feature type="domain" description="P-type" evidence="6">
    <location>
        <begin position="67"/>
        <end position="114"/>
    </location>
</feature>
<dbReference type="Pfam" id="PF01055">
    <property type="entry name" value="Glyco_hydro_31_2nd"/>
    <property type="match status" value="1"/>
</dbReference>
<dbReference type="SMART" id="SM00018">
    <property type="entry name" value="PD"/>
    <property type="match status" value="1"/>
</dbReference>
<dbReference type="PROSITE" id="PS51448">
    <property type="entry name" value="P_TREFOIL_2"/>
    <property type="match status" value="1"/>
</dbReference>
<dbReference type="InterPro" id="IPR000322">
    <property type="entry name" value="Glyco_hydro_31_TIM"/>
</dbReference>
<reference evidence="7 8" key="1">
    <citation type="submission" date="2024-05" db="EMBL/GenBank/DDBJ databases">
        <title>Genetic variation in Jamaican populations of the coffee berry borer (Hypothenemus hampei).</title>
        <authorList>
            <person name="Errbii M."/>
            <person name="Myrie A."/>
        </authorList>
    </citation>
    <scope>NUCLEOTIDE SEQUENCE [LARGE SCALE GENOMIC DNA]</scope>
    <source>
        <strain evidence="7">JA-Hopewell-2020-01-JO</strain>
        <tissue evidence="7">Whole body</tissue>
    </source>
</reference>
<keyword evidence="5" id="KW-0812">Transmembrane</keyword>
<dbReference type="InterPro" id="IPR017853">
    <property type="entry name" value="GH"/>
</dbReference>
<dbReference type="Gene3D" id="3.20.20.80">
    <property type="entry name" value="Glycosidases"/>
    <property type="match status" value="1"/>
</dbReference>
<organism evidence="7 8">
    <name type="scientific">Hypothenemus hampei</name>
    <name type="common">Coffee berry borer</name>
    <dbReference type="NCBI Taxonomy" id="57062"/>
    <lineage>
        <taxon>Eukaryota</taxon>
        <taxon>Metazoa</taxon>
        <taxon>Ecdysozoa</taxon>
        <taxon>Arthropoda</taxon>
        <taxon>Hexapoda</taxon>
        <taxon>Insecta</taxon>
        <taxon>Pterygota</taxon>
        <taxon>Neoptera</taxon>
        <taxon>Endopterygota</taxon>
        <taxon>Coleoptera</taxon>
        <taxon>Polyphaga</taxon>
        <taxon>Cucujiformia</taxon>
        <taxon>Curculionidae</taxon>
        <taxon>Scolytinae</taxon>
        <taxon>Hypothenemus</taxon>
    </lineage>
</organism>
<keyword evidence="4" id="KW-0378">Hydrolase</keyword>
<dbReference type="Proteomes" id="UP001566132">
    <property type="component" value="Unassembled WGS sequence"/>
</dbReference>
<dbReference type="AlphaFoldDB" id="A0ABD1F335"/>
<feature type="disulfide bond" evidence="3">
    <location>
        <begin position="69"/>
        <end position="95"/>
    </location>
</feature>
<feature type="transmembrane region" description="Helical" evidence="5">
    <location>
        <begin position="31"/>
        <end position="53"/>
    </location>
</feature>
<keyword evidence="2 3" id="KW-1015">Disulfide bond</keyword>
<dbReference type="CDD" id="cd00111">
    <property type="entry name" value="Trefoil"/>
    <property type="match status" value="1"/>
</dbReference>
<protein>
    <recommendedName>
        <fullName evidence="6">P-type domain-containing protein</fullName>
    </recommendedName>
</protein>
<keyword evidence="5" id="KW-1133">Transmembrane helix</keyword>
<feature type="disulfide bond" evidence="3">
    <location>
        <begin position="79"/>
        <end position="94"/>
    </location>
</feature>
<keyword evidence="8" id="KW-1185">Reference proteome</keyword>
<dbReference type="PANTHER" id="PTHR22762">
    <property type="entry name" value="ALPHA-GLUCOSIDASE"/>
    <property type="match status" value="1"/>
</dbReference>
<dbReference type="SUPFAM" id="SSF57492">
    <property type="entry name" value="Trefoil"/>
    <property type="match status" value="1"/>
</dbReference>
<dbReference type="Gene3D" id="2.60.40.1760">
    <property type="entry name" value="glycosyl hydrolase (family 31)"/>
    <property type="match status" value="1"/>
</dbReference>
<dbReference type="SUPFAM" id="SSF51011">
    <property type="entry name" value="Glycosyl hydrolase domain"/>
    <property type="match status" value="1"/>
</dbReference>
<dbReference type="InterPro" id="IPR000519">
    <property type="entry name" value="P_trefoil_dom"/>
</dbReference>
<keyword evidence="4" id="KW-0326">Glycosidase</keyword>
<sequence>MTTFIEDLQNTNKIGTFQRKKTWRAFFCNKIFRSVLIILVMATVIPVLIYFYVISRSVPNDGNSEIYVCLISEEFRIPCGIPGIGQENCEELTCCFNTTTNKCHHSLPSSYYYRSENGTYKTSKEKSPVLTPALSDIKLTILNKTANKLSLIMHSPNENISTITLDNTNYSYETVNNKLLVNVQDKEGKTLFDMSKSALIASERYWEWSFRLSTEFLFGLDKNLIHLKSNQTLTKVVYKNKNDHSTSPVFWAYQNGSFHGAVIRHEGPLEVEVLASNTVILRTFSGNKIEVELSLGSTPLELYHELIDKPTTPPRWSLGTHNCRKGQTTNLTQILDIYIKNNNSDLDIDCIHENLFIALQNSSQSKESIALLQTYVQELNEKGKKFVLALPPHILVDDNNPLYQKAKDLDLLYKNKSTVYIGTYLDRKVVYPDFSHAKISSYIETFGTWLKTILNIDLISGLILIDNWPQDDSYKNVSSNGLPYFSEVMGIQLQYTLPWTLNESKASVIHFDKHNLYGEFQKTALQTHFQFQSSEESLILSPTNLFGDPEPDISDNFSTSWANFNTYLNQILFKSIIGDRMFGLPICGDTIDYNKTAHETLCMRWYLAAAMLPFFRVSSGDIFRDPVNLNSQFAVKIVKSAMRKRMLLQDYFYTLLEKGEPVVRPMYFDYFYNTSTFSLESQYTIGTDIIVAHPLTSERTRLQVYLPHARGVWYEFWGGTPYKSDTNQFVEVDIVESDLLMFIAQGSVIALSEETQLQLYIALDCSVTSCFATGELFSQNGNFSFSANDSNVTIDGLPKTNCNFYLVYLRVYNYTSVFSKTLTPTSDDESNLCDKGSTITIQYD</sequence>
<gene>
    <name evidence="7" type="ORF">ABEB36_005944</name>
</gene>
<evidence type="ECO:0000256" key="3">
    <source>
        <dbReference type="PROSITE-ProRule" id="PRU00779"/>
    </source>
</evidence>
<evidence type="ECO:0000313" key="8">
    <source>
        <dbReference type="Proteomes" id="UP001566132"/>
    </source>
</evidence>
<evidence type="ECO:0000256" key="4">
    <source>
        <dbReference type="RuleBase" id="RU361185"/>
    </source>
</evidence>
<evidence type="ECO:0000256" key="5">
    <source>
        <dbReference type="SAM" id="Phobius"/>
    </source>
</evidence>
<dbReference type="Gene3D" id="4.10.110.10">
    <property type="entry name" value="Spasmolytic Protein, domain 1"/>
    <property type="match status" value="1"/>
</dbReference>
<dbReference type="EMBL" id="JBDJPC010000004">
    <property type="protein sequence ID" value="KAL1506617.1"/>
    <property type="molecule type" value="Genomic_DNA"/>
</dbReference>